<keyword evidence="3 7" id="KW-0812">Transmembrane</keyword>
<sequence length="920" mass="100671">MKNETKKFKGLFGFVAGYPRVILAAALLLSLLSVVYTAKKMEFLTGRDDLMPKNTGFHRDYRSMRQEFGDMEDIVVVIESADQERAARFGTQLYEKLAQDRQHFRDVFYPFGLDFFKKNGLLFMPLADVQSLRQNLTLAKPVLKELSASPSVQTLFTYLTNQMDGYVQQGGGAPGAEARLAGLTFMLDKLGLGFKKFGDNSAAPVSLEEFFFRNKDGKESSFSKAGKMQVLTVLPVKDRTSFVPAEEAIKVVRLELAALLKLPEFKGVTAGLTGNPVLENEEMTTSQHDIAIATVISLVLTVILLLLAFRGVLNVIAAMVSLVVAICLSFGFATLAIGHLNILSMVFAIMLIGIGIEYGIQLVLRYQEELTGGAEQLDAIETGLTKNAWAIVMAAATVAAAFLTFVFTDFKGIAELGIIAGGGVVICVLVTFTVLPAMLVILAKYRKNRIEARGTRNEEKQTSNLEPRTSNLASRTSNLAPRTSNLAERAKRALFGYPKMVVAVTAILCAASLYPLYQVIFDYNLMNLQAKGLESVTYAYKLMRSSENSGYFAVVTASTAAEAAAKSKALEALPTVDHVVSLNSFVPDDQQQKIAELAVLRRELADVRPAKYEEDLSLMELPTVFENFRNATERLKNKLVQERRPEAKPVGAFLATLDAFFAKLEKEKDRNAVGMLKDFQGGMFAELPEKIGFLKATLNPEPTTAAQIPQELKSRFVGKTGRYMLQVAPKHEIFDLKPLKAFIDDVRRVDAHATGEPVMVYESMTIMRNAYVKAFIYAFIAIIVILLVTFRSIKYAVIGLVPLVVGVLFMVSGMWLFGINFNSANIIVMPLVLGIAVDSGIYIINRFRREDGSAAAVVMSSTGAGVVLNTLTIMASFGALMVAHHQGVFSIGAVMSLGMVACQIAFIVTLPAVLALVGKK</sequence>
<dbReference type="Proteomes" id="UP000006695">
    <property type="component" value="Chromosome"/>
</dbReference>
<keyword evidence="4 7" id="KW-1133">Transmembrane helix</keyword>
<evidence type="ECO:0000256" key="3">
    <source>
        <dbReference type="ARBA" id="ARBA00022692"/>
    </source>
</evidence>
<dbReference type="InterPro" id="IPR000731">
    <property type="entry name" value="SSD"/>
</dbReference>
<dbReference type="RefSeq" id="WP_011937951.1">
    <property type="nucleotide sequence ID" value="NC_009483.1"/>
</dbReference>
<dbReference type="OrthoDB" id="49344at2"/>
<name>A5GB13_GEOUR</name>
<feature type="region of interest" description="Disordered" evidence="6">
    <location>
        <begin position="454"/>
        <end position="477"/>
    </location>
</feature>
<gene>
    <name evidence="9" type="ordered locus">Gura_1021</name>
</gene>
<dbReference type="PANTHER" id="PTHR33406:SF13">
    <property type="entry name" value="MEMBRANE PROTEIN YDFJ"/>
    <property type="match status" value="1"/>
</dbReference>
<evidence type="ECO:0000256" key="6">
    <source>
        <dbReference type="SAM" id="MobiDB-lite"/>
    </source>
</evidence>
<evidence type="ECO:0000256" key="2">
    <source>
        <dbReference type="ARBA" id="ARBA00022475"/>
    </source>
</evidence>
<feature type="transmembrane region" description="Helical" evidence="7">
    <location>
        <begin position="823"/>
        <end position="844"/>
    </location>
</feature>
<dbReference type="SUPFAM" id="SSF82866">
    <property type="entry name" value="Multidrug efflux transporter AcrB transmembrane domain"/>
    <property type="match status" value="2"/>
</dbReference>
<proteinExistence type="predicted"/>
<organism evidence="9 10">
    <name type="scientific">Geotalea uraniireducens (strain Rf4)</name>
    <name type="common">Geobacter uraniireducens</name>
    <dbReference type="NCBI Taxonomy" id="351605"/>
    <lineage>
        <taxon>Bacteria</taxon>
        <taxon>Pseudomonadati</taxon>
        <taxon>Thermodesulfobacteriota</taxon>
        <taxon>Desulfuromonadia</taxon>
        <taxon>Geobacterales</taxon>
        <taxon>Geobacteraceae</taxon>
        <taxon>Geotalea</taxon>
    </lineage>
</organism>
<dbReference type="NCBIfam" id="TIGR03480">
    <property type="entry name" value="HpnN"/>
    <property type="match status" value="1"/>
</dbReference>
<dbReference type="PANTHER" id="PTHR33406">
    <property type="entry name" value="MEMBRANE PROTEIN MJ1562-RELATED"/>
    <property type="match status" value="1"/>
</dbReference>
<accession>A5GB13</accession>
<feature type="domain" description="SSD" evidence="8">
    <location>
        <begin position="763"/>
        <end position="916"/>
    </location>
</feature>
<dbReference type="Gene3D" id="1.20.1640.10">
    <property type="entry name" value="Multidrug efflux transporter AcrB transmembrane domain"/>
    <property type="match status" value="2"/>
</dbReference>
<keyword evidence="10" id="KW-1185">Reference proteome</keyword>
<dbReference type="KEGG" id="gur:Gura_1021"/>
<evidence type="ECO:0000256" key="4">
    <source>
        <dbReference type="ARBA" id="ARBA00022989"/>
    </source>
</evidence>
<feature type="transmembrane region" description="Helical" evidence="7">
    <location>
        <begin position="888"/>
        <end position="917"/>
    </location>
</feature>
<evidence type="ECO:0000256" key="5">
    <source>
        <dbReference type="ARBA" id="ARBA00023136"/>
    </source>
</evidence>
<feature type="transmembrane region" description="Helical" evidence="7">
    <location>
        <begin position="316"/>
        <end position="337"/>
    </location>
</feature>
<feature type="transmembrane region" description="Helical" evidence="7">
    <location>
        <begin position="856"/>
        <end position="882"/>
    </location>
</feature>
<feature type="transmembrane region" description="Helical" evidence="7">
    <location>
        <begin position="387"/>
        <end position="407"/>
    </location>
</feature>
<reference evidence="9 10" key="1">
    <citation type="submission" date="2007-05" db="EMBL/GenBank/DDBJ databases">
        <title>Complete sequence of Geobacter uraniireducens Rf4.</title>
        <authorList>
            <consortium name="US DOE Joint Genome Institute"/>
            <person name="Copeland A."/>
            <person name="Lucas S."/>
            <person name="Lapidus A."/>
            <person name="Barry K."/>
            <person name="Detter J.C."/>
            <person name="Glavina del Rio T."/>
            <person name="Hammon N."/>
            <person name="Israni S."/>
            <person name="Dalin E."/>
            <person name="Tice H."/>
            <person name="Pitluck S."/>
            <person name="Chertkov O."/>
            <person name="Brettin T."/>
            <person name="Bruce D."/>
            <person name="Han C."/>
            <person name="Schmutz J."/>
            <person name="Larimer F."/>
            <person name="Land M."/>
            <person name="Hauser L."/>
            <person name="Kyrpides N."/>
            <person name="Mikhailova N."/>
            <person name="Shelobolina E."/>
            <person name="Aklujkar M."/>
            <person name="Lovley D."/>
            <person name="Richardson P."/>
        </authorList>
    </citation>
    <scope>NUCLEOTIDE SEQUENCE [LARGE SCALE GENOMIC DNA]</scope>
    <source>
        <strain evidence="9 10">Rf4</strain>
    </source>
</reference>
<evidence type="ECO:0000313" key="9">
    <source>
        <dbReference type="EMBL" id="ABQ25227.1"/>
    </source>
</evidence>
<dbReference type="InterPro" id="IPR004869">
    <property type="entry name" value="MMPL_dom"/>
</dbReference>
<dbReference type="EMBL" id="CP000698">
    <property type="protein sequence ID" value="ABQ25227.1"/>
    <property type="molecule type" value="Genomic_DNA"/>
</dbReference>
<protein>
    <submittedName>
        <fullName evidence="9">Exporter of the RND superfamily-like protein</fullName>
    </submittedName>
</protein>
<feature type="transmembrane region" description="Helical" evidence="7">
    <location>
        <begin position="419"/>
        <end position="443"/>
    </location>
</feature>
<evidence type="ECO:0000313" key="10">
    <source>
        <dbReference type="Proteomes" id="UP000006695"/>
    </source>
</evidence>
<dbReference type="InterPro" id="IPR050545">
    <property type="entry name" value="Mycobact_MmpL"/>
</dbReference>
<evidence type="ECO:0000256" key="1">
    <source>
        <dbReference type="ARBA" id="ARBA00004651"/>
    </source>
</evidence>
<dbReference type="GO" id="GO:0005886">
    <property type="term" value="C:plasma membrane"/>
    <property type="evidence" value="ECO:0007669"/>
    <property type="project" value="UniProtKB-SubCell"/>
</dbReference>
<dbReference type="AlphaFoldDB" id="A5GB13"/>
<feature type="transmembrane region" description="Helical" evidence="7">
    <location>
        <begin position="290"/>
        <end position="309"/>
    </location>
</feature>
<keyword evidence="5 7" id="KW-0472">Membrane</keyword>
<feature type="transmembrane region" description="Helical" evidence="7">
    <location>
        <begin position="343"/>
        <end position="366"/>
    </location>
</feature>
<dbReference type="STRING" id="351605.Gura_1021"/>
<feature type="domain" description="SSD" evidence="8">
    <location>
        <begin position="316"/>
        <end position="441"/>
    </location>
</feature>
<comment type="subcellular location">
    <subcellularLocation>
        <location evidence="1">Cell membrane</location>
        <topology evidence="1">Multi-pass membrane protein</topology>
    </subcellularLocation>
</comment>
<dbReference type="PROSITE" id="PS50156">
    <property type="entry name" value="SSD"/>
    <property type="match status" value="2"/>
</dbReference>
<dbReference type="InterPro" id="IPR017841">
    <property type="entry name" value="Hopanoid_biosynth_HpnN"/>
</dbReference>
<feature type="compositionally biased region" description="Polar residues" evidence="6">
    <location>
        <begin position="462"/>
        <end position="477"/>
    </location>
</feature>
<feature type="transmembrane region" description="Helical" evidence="7">
    <location>
        <begin position="795"/>
        <end position="817"/>
    </location>
</feature>
<keyword evidence="2" id="KW-1003">Cell membrane</keyword>
<evidence type="ECO:0000259" key="8">
    <source>
        <dbReference type="PROSITE" id="PS50156"/>
    </source>
</evidence>
<dbReference type="Pfam" id="PF03176">
    <property type="entry name" value="MMPL"/>
    <property type="match status" value="2"/>
</dbReference>
<evidence type="ECO:0000256" key="7">
    <source>
        <dbReference type="SAM" id="Phobius"/>
    </source>
</evidence>
<feature type="transmembrane region" description="Helical" evidence="7">
    <location>
        <begin position="500"/>
        <end position="517"/>
    </location>
</feature>
<dbReference type="HOGENOM" id="CLU_009099_0_0_7"/>
<feature type="transmembrane region" description="Helical" evidence="7">
    <location>
        <begin position="770"/>
        <end position="788"/>
    </location>
</feature>